<name>A0A1M6E4C1_9FLAO</name>
<dbReference type="RefSeq" id="WP_073315558.1">
    <property type="nucleotide sequence ID" value="NZ_FQYP01000003.1"/>
</dbReference>
<dbReference type="InterPro" id="IPR047216">
    <property type="entry name" value="Endonuclease_DUF559_bact"/>
</dbReference>
<dbReference type="PANTHER" id="PTHR38590:SF1">
    <property type="entry name" value="BLL0828 PROTEIN"/>
    <property type="match status" value="1"/>
</dbReference>
<proteinExistence type="predicted"/>
<dbReference type="Pfam" id="PF04480">
    <property type="entry name" value="DUF559"/>
    <property type="match status" value="1"/>
</dbReference>
<dbReference type="Gene3D" id="3.40.960.10">
    <property type="entry name" value="VSR Endonuclease"/>
    <property type="match status" value="1"/>
</dbReference>
<sequence length="126" mass="14699">MSTQTIALHQKVPEKIIKHSLNNKLEVIHSLEKKLNEKGYHFLQSQTIGRYHFDFFCPNLRIAIEIDGYAHEFTDIYNLDAPKKLFISSLGITVLRFTDHQVLVDMDEILRTIRQQIKSSNTPYVV</sequence>
<dbReference type="Proteomes" id="UP000184432">
    <property type="component" value="Unassembled WGS sequence"/>
</dbReference>
<evidence type="ECO:0000313" key="2">
    <source>
        <dbReference type="EMBL" id="SHI80255.1"/>
    </source>
</evidence>
<protein>
    <recommendedName>
        <fullName evidence="1">DUF559 domain-containing protein</fullName>
    </recommendedName>
</protein>
<dbReference type="EMBL" id="FQYP01000003">
    <property type="protein sequence ID" value="SHI80255.1"/>
    <property type="molecule type" value="Genomic_DNA"/>
</dbReference>
<dbReference type="InterPro" id="IPR011335">
    <property type="entry name" value="Restrct_endonuc-II-like"/>
</dbReference>
<evidence type="ECO:0000259" key="1">
    <source>
        <dbReference type="Pfam" id="PF04480"/>
    </source>
</evidence>
<dbReference type="OrthoDB" id="9798754at2"/>
<feature type="domain" description="DUF559" evidence="1">
    <location>
        <begin position="38"/>
        <end position="117"/>
    </location>
</feature>
<dbReference type="AlphaFoldDB" id="A0A1M6E4C1"/>
<dbReference type="InterPro" id="IPR007569">
    <property type="entry name" value="DUF559"/>
</dbReference>
<reference evidence="3" key="1">
    <citation type="submission" date="2016-11" db="EMBL/GenBank/DDBJ databases">
        <authorList>
            <person name="Varghese N."/>
            <person name="Submissions S."/>
        </authorList>
    </citation>
    <scope>NUCLEOTIDE SEQUENCE [LARGE SCALE GENOMIC DNA]</scope>
    <source>
        <strain evidence="3">DSM 22623</strain>
    </source>
</reference>
<gene>
    <name evidence="2" type="ORF">SAMN04488508_103203</name>
</gene>
<evidence type="ECO:0000313" key="3">
    <source>
        <dbReference type="Proteomes" id="UP000184432"/>
    </source>
</evidence>
<organism evidence="2 3">
    <name type="scientific">Aquimarina spongiae</name>
    <dbReference type="NCBI Taxonomy" id="570521"/>
    <lineage>
        <taxon>Bacteria</taxon>
        <taxon>Pseudomonadati</taxon>
        <taxon>Bacteroidota</taxon>
        <taxon>Flavobacteriia</taxon>
        <taxon>Flavobacteriales</taxon>
        <taxon>Flavobacteriaceae</taxon>
        <taxon>Aquimarina</taxon>
    </lineage>
</organism>
<dbReference type="PANTHER" id="PTHR38590">
    <property type="entry name" value="BLL0828 PROTEIN"/>
    <property type="match status" value="1"/>
</dbReference>
<dbReference type="STRING" id="570521.SAMN04488508_103203"/>
<keyword evidence="3" id="KW-1185">Reference proteome</keyword>
<dbReference type="SUPFAM" id="SSF52980">
    <property type="entry name" value="Restriction endonuclease-like"/>
    <property type="match status" value="1"/>
</dbReference>
<accession>A0A1M6E4C1</accession>